<dbReference type="AlphaFoldDB" id="A0A6A5SFJ7"/>
<accession>A0A6A5SFJ7</accession>
<protein>
    <recommendedName>
        <fullName evidence="3">S-adenosyl-L-methionine-dependent methyltransferase</fullName>
    </recommendedName>
</protein>
<reference evidence="1" key="1">
    <citation type="journal article" date="2020" name="Stud. Mycol.">
        <title>101 Dothideomycetes genomes: a test case for predicting lifestyles and emergence of pathogens.</title>
        <authorList>
            <person name="Haridas S."/>
            <person name="Albert R."/>
            <person name="Binder M."/>
            <person name="Bloem J."/>
            <person name="Labutti K."/>
            <person name="Salamov A."/>
            <person name="Andreopoulos B."/>
            <person name="Baker S."/>
            <person name="Barry K."/>
            <person name="Bills G."/>
            <person name="Bluhm B."/>
            <person name="Cannon C."/>
            <person name="Castanera R."/>
            <person name="Culley D."/>
            <person name="Daum C."/>
            <person name="Ezra D."/>
            <person name="Gonzalez J."/>
            <person name="Henrissat B."/>
            <person name="Kuo A."/>
            <person name="Liang C."/>
            <person name="Lipzen A."/>
            <person name="Lutzoni F."/>
            <person name="Magnuson J."/>
            <person name="Mondo S."/>
            <person name="Nolan M."/>
            <person name="Ohm R."/>
            <person name="Pangilinan J."/>
            <person name="Park H.-J."/>
            <person name="Ramirez L."/>
            <person name="Alfaro M."/>
            <person name="Sun H."/>
            <person name="Tritt A."/>
            <person name="Yoshinaga Y."/>
            <person name="Zwiers L.-H."/>
            <person name="Turgeon B."/>
            <person name="Goodwin S."/>
            <person name="Spatafora J."/>
            <person name="Crous P."/>
            <person name="Grigoriev I."/>
        </authorList>
    </citation>
    <scope>NUCLEOTIDE SEQUENCE</scope>
    <source>
        <strain evidence="1">CBS 161.51</strain>
    </source>
</reference>
<evidence type="ECO:0000313" key="1">
    <source>
        <dbReference type="EMBL" id="KAF1938358.1"/>
    </source>
</evidence>
<evidence type="ECO:0000313" key="2">
    <source>
        <dbReference type="Proteomes" id="UP000800038"/>
    </source>
</evidence>
<evidence type="ECO:0008006" key="3">
    <source>
        <dbReference type="Google" id="ProtNLM"/>
    </source>
</evidence>
<name>A0A6A5SFJ7_9PLEO</name>
<dbReference type="Proteomes" id="UP000800038">
    <property type="component" value="Unassembled WGS sequence"/>
</dbReference>
<dbReference type="OrthoDB" id="2151982at2759"/>
<gene>
    <name evidence="1" type="ORF">EJ02DRAFT_354701</name>
</gene>
<dbReference type="EMBL" id="ML976107">
    <property type="protein sequence ID" value="KAF1938358.1"/>
    <property type="molecule type" value="Genomic_DNA"/>
</dbReference>
<proteinExistence type="predicted"/>
<keyword evidence="2" id="KW-1185">Reference proteome</keyword>
<sequence>MEPHTPTQDAQELPPLTATPSAYPGCCLGLSAPLVHHLCSLLPPSPSLTLSIGSGFGLLEALLAAKPHANHVIGVEVAPTSNIFLPAADHRVVHGSRFLDPLAAEAAAWLFVYPRRIGLVREYLAEYGEGAVERVVWAGPQADWEDYRGCFEGWGVETRSAGEVGGRAWEVIAVARRRHG</sequence>
<organism evidence="1 2">
    <name type="scientific">Clathrospora elynae</name>
    <dbReference type="NCBI Taxonomy" id="706981"/>
    <lineage>
        <taxon>Eukaryota</taxon>
        <taxon>Fungi</taxon>
        <taxon>Dikarya</taxon>
        <taxon>Ascomycota</taxon>
        <taxon>Pezizomycotina</taxon>
        <taxon>Dothideomycetes</taxon>
        <taxon>Pleosporomycetidae</taxon>
        <taxon>Pleosporales</taxon>
        <taxon>Diademaceae</taxon>
        <taxon>Clathrospora</taxon>
    </lineage>
</organism>